<name>A0A2T7CB19_9POAL</name>
<feature type="compositionally biased region" description="Pro residues" evidence="1">
    <location>
        <begin position="105"/>
        <end position="124"/>
    </location>
</feature>
<dbReference type="Gramene" id="PUZ40525">
    <property type="protein sequence ID" value="PUZ40525"/>
    <property type="gene ID" value="GQ55_9G430900"/>
</dbReference>
<feature type="compositionally biased region" description="Low complexity" evidence="1">
    <location>
        <begin position="87"/>
        <end position="104"/>
    </location>
</feature>
<accession>A0A2T7CB19</accession>
<evidence type="ECO:0000313" key="2">
    <source>
        <dbReference type="EMBL" id="PUZ40525.1"/>
    </source>
</evidence>
<dbReference type="AlphaFoldDB" id="A0A2T7CB19"/>
<gene>
    <name evidence="2" type="ORF">GQ55_9G430900</name>
</gene>
<keyword evidence="3" id="KW-1185">Reference proteome</keyword>
<evidence type="ECO:0000313" key="3">
    <source>
        <dbReference type="Proteomes" id="UP000244336"/>
    </source>
</evidence>
<evidence type="ECO:0000256" key="1">
    <source>
        <dbReference type="SAM" id="MobiDB-lite"/>
    </source>
</evidence>
<sequence length="147" mass="14968">MSFFADFLFKGGFAVHASESERRPPRFARCSGGCQAESTLPPLVDKETKTKGKGKTSNPPLPPPPPPPLLRSSTPPASPPPDFTWLSVSTANPTSPTASASVSPLPIPAPALPPGSSSPPPPTTAPSVGPAADLFSAASAPDPRPVL</sequence>
<reference evidence="2 3" key="1">
    <citation type="submission" date="2018-04" db="EMBL/GenBank/DDBJ databases">
        <title>WGS assembly of Panicum hallii var. hallii HAL2.</title>
        <authorList>
            <person name="Lovell J."/>
            <person name="Jenkins J."/>
            <person name="Lowry D."/>
            <person name="Mamidi S."/>
            <person name="Sreedasyam A."/>
            <person name="Weng X."/>
            <person name="Barry K."/>
            <person name="Bonette J."/>
            <person name="Campitelli B."/>
            <person name="Daum C."/>
            <person name="Gordon S."/>
            <person name="Gould B."/>
            <person name="Lipzen A."/>
            <person name="MacQueen A."/>
            <person name="Palacio-Mejia J."/>
            <person name="Plott C."/>
            <person name="Shakirov E."/>
            <person name="Shu S."/>
            <person name="Yoshinaga Y."/>
            <person name="Zane M."/>
            <person name="Rokhsar D."/>
            <person name="Grimwood J."/>
            <person name="Schmutz J."/>
            <person name="Juenger T."/>
        </authorList>
    </citation>
    <scope>NUCLEOTIDE SEQUENCE [LARGE SCALE GENOMIC DNA]</scope>
    <source>
        <strain evidence="3">cv. HAL2</strain>
    </source>
</reference>
<dbReference type="EMBL" id="CM009757">
    <property type="protein sequence ID" value="PUZ40525.1"/>
    <property type="molecule type" value="Genomic_DNA"/>
</dbReference>
<feature type="region of interest" description="Disordered" evidence="1">
    <location>
        <begin position="15"/>
        <end position="147"/>
    </location>
</feature>
<dbReference type="Proteomes" id="UP000244336">
    <property type="component" value="Chromosome 9"/>
</dbReference>
<dbReference type="PRINTS" id="PR01217">
    <property type="entry name" value="PRICHEXTENSN"/>
</dbReference>
<protein>
    <submittedName>
        <fullName evidence="2">Uncharacterized protein</fullName>
    </submittedName>
</protein>
<proteinExistence type="predicted"/>
<organism evidence="2 3">
    <name type="scientific">Panicum hallii var. hallii</name>
    <dbReference type="NCBI Taxonomy" id="1504633"/>
    <lineage>
        <taxon>Eukaryota</taxon>
        <taxon>Viridiplantae</taxon>
        <taxon>Streptophyta</taxon>
        <taxon>Embryophyta</taxon>
        <taxon>Tracheophyta</taxon>
        <taxon>Spermatophyta</taxon>
        <taxon>Magnoliopsida</taxon>
        <taxon>Liliopsida</taxon>
        <taxon>Poales</taxon>
        <taxon>Poaceae</taxon>
        <taxon>PACMAD clade</taxon>
        <taxon>Panicoideae</taxon>
        <taxon>Panicodae</taxon>
        <taxon>Paniceae</taxon>
        <taxon>Panicinae</taxon>
        <taxon>Panicum</taxon>
        <taxon>Panicum sect. Panicum</taxon>
    </lineage>
</organism>
<feature type="compositionally biased region" description="Pro residues" evidence="1">
    <location>
        <begin position="59"/>
        <end position="69"/>
    </location>
</feature>